<gene>
    <name evidence="2" type="ORF">DPMN_173020</name>
</gene>
<evidence type="ECO:0000313" key="3">
    <source>
        <dbReference type="Proteomes" id="UP000828390"/>
    </source>
</evidence>
<feature type="region of interest" description="Disordered" evidence="1">
    <location>
        <begin position="1"/>
        <end position="26"/>
    </location>
</feature>
<dbReference type="Proteomes" id="UP000828390">
    <property type="component" value="Unassembled WGS sequence"/>
</dbReference>
<evidence type="ECO:0000256" key="1">
    <source>
        <dbReference type="SAM" id="MobiDB-lite"/>
    </source>
</evidence>
<organism evidence="2 3">
    <name type="scientific">Dreissena polymorpha</name>
    <name type="common">Zebra mussel</name>
    <name type="synonym">Mytilus polymorpha</name>
    <dbReference type="NCBI Taxonomy" id="45954"/>
    <lineage>
        <taxon>Eukaryota</taxon>
        <taxon>Metazoa</taxon>
        <taxon>Spiralia</taxon>
        <taxon>Lophotrochozoa</taxon>
        <taxon>Mollusca</taxon>
        <taxon>Bivalvia</taxon>
        <taxon>Autobranchia</taxon>
        <taxon>Heteroconchia</taxon>
        <taxon>Euheterodonta</taxon>
        <taxon>Imparidentia</taxon>
        <taxon>Neoheterodontei</taxon>
        <taxon>Myida</taxon>
        <taxon>Dreissenoidea</taxon>
        <taxon>Dreissenidae</taxon>
        <taxon>Dreissena</taxon>
    </lineage>
</organism>
<protein>
    <submittedName>
        <fullName evidence="2">Uncharacterized protein</fullName>
    </submittedName>
</protein>
<comment type="caution">
    <text evidence="2">The sequence shown here is derived from an EMBL/GenBank/DDBJ whole genome shotgun (WGS) entry which is preliminary data.</text>
</comment>
<feature type="compositionally biased region" description="Polar residues" evidence="1">
    <location>
        <begin position="14"/>
        <end position="23"/>
    </location>
</feature>
<reference evidence="2" key="2">
    <citation type="submission" date="2020-11" db="EMBL/GenBank/DDBJ databases">
        <authorList>
            <person name="McCartney M.A."/>
            <person name="Auch B."/>
            <person name="Kono T."/>
            <person name="Mallez S."/>
            <person name="Becker A."/>
            <person name="Gohl D.M."/>
            <person name="Silverstein K.A.T."/>
            <person name="Koren S."/>
            <person name="Bechman K.B."/>
            <person name="Herman A."/>
            <person name="Abrahante J.E."/>
            <person name="Garbe J."/>
        </authorList>
    </citation>
    <scope>NUCLEOTIDE SEQUENCE</scope>
    <source>
        <strain evidence="2">Duluth1</strain>
        <tissue evidence="2">Whole animal</tissue>
    </source>
</reference>
<accession>A0A9D4E4P0</accession>
<dbReference type="AlphaFoldDB" id="A0A9D4E4P0"/>
<evidence type="ECO:0000313" key="2">
    <source>
        <dbReference type="EMBL" id="KAH3771692.1"/>
    </source>
</evidence>
<sequence>MRNNLVFSGEPETGNESPETTEQIQRKHLRNALKIAQETVDTIRFEMVHRSPAEHRRGKVRYYIFLRIRKRCGGQYLYNVYIGARVSSRFV</sequence>
<keyword evidence="3" id="KW-1185">Reference proteome</keyword>
<name>A0A9D4E4P0_DREPO</name>
<dbReference type="EMBL" id="JAIWYP010000009">
    <property type="protein sequence ID" value="KAH3771692.1"/>
    <property type="molecule type" value="Genomic_DNA"/>
</dbReference>
<proteinExistence type="predicted"/>
<reference evidence="2" key="1">
    <citation type="journal article" date="2019" name="bioRxiv">
        <title>The Genome of the Zebra Mussel, Dreissena polymorpha: A Resource for Invasive Species Research.</title>
        <authorList>
            <person name="McCartney M.A."/>
            <person name="Auch B."/>
            <person name="Kono T."/>
            <person name="Mallez S."/>
            <person name="Zhang Y."/>
            <person name="Obille A."/>
            <person name="Becker A."/>
            <person name="Abrahante J.E."/>
            <person name="Garbe J."/>
            <person name="Badalamenti J.P."/>
            <person name="Herman A."/>
            <person name="Mangelson H."/>
            <person name="Liachko I."/>
            <person name="Sullivan S."/>
            <person name="Sone E.D."/>
            <person name="Koren S."/>
            <person name="Silverstein K.A.T."/>
            <person name="Beckman K.B."/>
            <person name="Gohl D.M."/>
        </authorList>
    </citation>
    <scope>NUCLEOTIDE SEQUENCE</scope>
    <source>
        <strain evidence="2">Duluth1</strain>
        <tissue evidence="2">Whole animal</tissue>
    </source>
</reference>